<dbReference type="GO" id="GO:0005737">
    <property type="term" value="C:cytoplasm"/>
    <property type="evidence" value="ECO:0007669"/>
    <property type="project" value="UniProtKB-SubCell"/>
</dbReference>
<dbReference type="OrthoDB" id="671595at2759"/>
<dbReference type="InterPro" id="IPR042185">
    <property type="entry name" value="Serpin_sf_2"/>
</dbReference>
<comment type="function">
    <text evidence="9">Regulates the activity of the neutrophil proteases.</text>
</comment>
<comment type="caution">
    <text evidence="13">The sequence shown here is derived from an EMBL/GenBank/DDBJ whole genome shotgun (WGS) entry which is preliminary data.</text>
</comment>
<dbReference type="CDD" id="cd19956">
    <property type="entry name" value="serpinB"/>
    <property type="match status" value="1"/>
</dbReference>
<dbReference type="Gene3D" id="2.10.310.10">
    <property type="entry name" value="Serpins superfamily"/>
    <property type="match status" value="1"/>
</dbReference>
<evidence type="ECO:0000259" key="12">
    <source>
        <dbReference type="SMART" id="SM00093"/>
    </source>
</evidence>
<comment type="subcellular location">
    <subcellularLocation>
        <location evidence="1">Cytoplasm</location>
    </subcellularLocation>
</comment>
<keyword evidence="5" id="KW-0722">Serine protease inhibitor</keyword>
<organism evidence="13 14">
    <name type="scientific">Anhinga anhinga</name>
    <name type="common">Anhinga</name>
    <name type="synonym">Plotus anhinga</name>
    <dbReference type="NCBI Taxonomy" id="56067"/>
    <lineage>
        <taxon>Eukaryota</taxon>
        <taxon>Metazoa</taxon>
        <taxon>Chordata</taxon>
        <taxon>Craniata</taxon>
        <taxon>Vertebrata</taxon>
        <taxon>Euteleostomi</taxon>
        <taxon>Archelosauria</taxon>
        <taxon>Archosauria</taxon>
        <taxon>Dinosauria</taxon>
        <taxon>Saurischia</taxon>
        <taxon>Theropoda</taxon>
        <taxon>Coelurosauria</taxon>
        <taxon>Aves</taxon>
        <taxon>Neognathae</taxon>
        <taxon>Neoaves</taxon>
        <taxon>Aequornithes</taxon>
        <taxon>Suliformes</taxon>
        <taxon>Anhingidae</taxon>
        <taxon>Anhinga</taxon>
    </lineage>
</organism>
<dbReference type="FunFam" id="2.30.39.10:FF:000014">
    <property type="entry name" value="Serpin family B member 9"/>
    <property type="match status" value="1"/>
</dbReference>
<dbReference type="GO" id="GO:0005615">
    <property type="term" value="C:extracellular space"/>
    <property type="evidence" value="ECO:0007669"/>
    <property type="project" value="InterPro"/>
</dbReference>
<evidence type="ECO:0000313" key="14">
    <source>
        <dbReference type="Proteomes" id="UP000657035"/>
    </source>
</evidence>
<dbReference type="Pfam" id="PF00079">
    <property type="entry name" value="Serpin"/>
    <property type="match status" value="1"/>
</dbReference>
<dbReference type="GO" id="GO:0004867">
    <property type="term" value="F:serine-type endopeptidase inhibitor activity"/>
    <property type="evidence" value="ECO:0007669"/>
    <property type="project" value="UniProtKB-KW"/>
</dbReference>
<evidence type="ECO:0000313" key="13">
    <source>
        <dbReference type="EMBL" id="NXC69289.1"/>
    </source>
</evidence>
<proteinExistence type="inferred from homology"/>
<keyword evidence="3" id="KW-0963">Cytoplasm</keyword>
<name>A0A851PV06_ANHAN</name>
<dbReference type="Gene3D" id="2.30.39.10">
    <property type="entry name" value="Alpha-1-antitrypsin, domain 1"/>
    <property type="match status" value="1"/>
</dbReference>
<dbReference type="PANTHER" id="PTHR11461">
    <property type="entry name" value="SERINE PROTEASE INHIBITOR, SERPIN"/>
    <property type="match status" value="1"/>
</dbReference>
<dbReference type="InterPro" id="IPR023796">
    <property type="entry name" value="Serpin_dom"/>
</dbReference>
<dbReference type="AlphaFoldDB" id="A0A851PV06"/>
<keyword evidence="14" id="KW-1185">Reference proteome</keyword>
<feature type="non-terminal residue" evidence="13">
    <location>
        <position position="379"/>
    </location>
</feature>
<dbReference type="SMART" id="SM00093">
    <property type="entry name" value="SERPIN"/>
    <property type="match status" value="1"/>
</dbReference>
<evidence type="ECO:0000256" key="7">
    <source>
        <dbReference type="ARBA" id="ARBA00038828"/>
    </source>
</evidence>
<comment type="similarity">
    <text evidence="2">Belongs to the serpin family. Ov-serpin subfamily.</text>
</comment>
<comment type="subunit">
    <text evidence="7">Forms a complex with the monomeric form of beta-tryptase.</text>
</comment>
<dbReference type="PROSITE" id="PS00284">
    <property type="entry name" value="SERPIN"/>
    <property type="match status" value="1"/>
</dbReference>
<evidence type="ECO:0000256" key="2">
    <source>
        <dbReference type="ARBA" id="ARBA00006426"/>
    </source>
</evidence>
<evidence type="ECO:0000256" key="8">
    <source>
        <dbReference type="ARBA" id="ARBA00039202"/>
    </source>
</evidence>
<gene>
    <name evidence="13" type="primary">Serpinb6</name>
    <name evidence="13" type="ORF">ANHANH_R01448</name>
</gene>
<reference evidence="13" key="1">
    <citation type="submission" date="2019-09" db="EMBL/GenBank/DDBJ databases">
        <title>Bird 10,000 Genomes (B10K) Project - Family phase.</title>
        <authorList>
            <person name="Zhang G."/>
        </authorList>
    </citation>
    <scope>NUCLEOTIDE SEQUENCE</scope>
    <source>
        <strain evidence="13">B10K-CU-031-38</strain>
    </source>
</reference>
<dbReference type="FunFam" id="3.30.497.10:FF:000001">
    <property type="entry name" value="Serine protease inhibitor"/>
    <property type="match status" value="1"/>
</dbReference>
<feature type="non-terminal residue" evidence="13">
    <location>
        <position position="1"/>
    </location>
</feature>
<evidence type="ECO:0000256" key="1">
    <source>
        <dbReference type="ARBA" id="ARBA00004496"/>
    </source>
</evidence>
<dbReference type="InterPro" id="IPR042178">
    <property type="entry name" value="Serpin_sf_1"/>
</dbReference>
<evidence type="ECO:0000256" key="11">
    <source>
        <dbReference type="ARBA" id="ARBA00079383"/>
    </source>
</evidence>
<dbReference type="PRINTS" id="PR00676">
    <property type="entry name" value="MASPIN"/>
</dbReference>
<evidence type="ECO:0000256" key="6">
    <source>
        <dbReference type="ARBA" id="ARBA00022990"/>
    </source>
</evidence>
<dbReference type="FunFam" id="2.10.310.10:FF:000001">
    <property type="entry name" value="Serpin family A member 1"/>
    <property type="match status" value="1"/>
</dbReference>
<dbReference type="PANTHER" id="PTHR11461:SF204">
    <property type="entry name" value="SERPIN B6"/>
    <property type="match status" value="1"/>
</dbReference>
<evidence type="ECO:0000256" key="4">
    <source>
        <dbReference type="ARBA" id="ARBA00022690"/>
    </source>
</evidence>
<evidence type="ECO:0000256" key="5">
    <source>
        <dbReference type="ARBA" id="ARBA00022900"/>
    </source>
</evidence>
<keyword evidence="6" id="KW-0007">Acetylation</keyword>
<protein>
    <recommendedName>
        <fullName evidence="10">Leukocyte elastase inhibitor</fullName>
    </recommendedName>
    <alternativeName>
        <fullName evidence="11">Serpin B1</fullName>
    </alternativeName>
    <alternativeName>
        <fullName evidence="8">Serpin B6</fullName>
    </alternativeName>
</protein>
<dbReference type="InterPro" id="IPR000240">
    <property type="entry name" value="Serpin_B9/Maspin"/>
</dbReference>
<dbReference type="Proteomes" id="UP000657035">
    <property type="component" value="Unassembled WGS sequence"/>
</dbReference>
<evidence type="ECO:0000256" key="3">
    <source>
        <dbReference type="ARBA" id="ARBA00022490"/>
    </source>
</evidence>
<dbReference type="InterPro" id="IPR023795">
    <property type="entry name" value="Serpin_CS"/>
</dbReference>
<keyword evidence="4" id="KW-0646">Protease inhibitor</keyword>
<evidence type="ECO:0000256" key="9">
    <source>
        <dbReference type="ARBA" id="ARBA00059846"/>
    </source>
</evidence>
<dbReference type="InterPro" id="IPR036186">
    <property type="entry name" value="Serpin_sf"/>
</dbReference>
<dbReference type="Gene3D" id="3.30.497.10">
    <property type="entry name" value="Antithrombin, subunit I, domain 2"/>
    <property type="match status" value="1"/>
</dbReference>
<accession>A0A851PV06</accession>
<dbReference type="EMBL" id="WBMU01000947">
    <property type="protein sequence ID" value="NXC69289.1"/>
    <property type="molecule type" value="Genomic_DNA"/>
</dbReference>
<sequence>MDSLCAANTTFAIDLLRKLCEDRSRQNLFFSPFSISSALSMVLLGSKGNTEAQIAKVLSLNKAEDAHNGYQSLHSKINDPNTKYILRTANRLYGEKTFEFLSSFIESSQKFYHAGLEQTDFMHAWEDSRKQINGWVEERTEGKIQNLLAEGIIDSLTRLVLVNAIYFKGNWEKQFNKERTAEMPFKINKEETKPVQMMFKQDNFNMTYIGDFQTKILELPYIDNELSMIILLPDAIQDGSTGLESLERELTYEKLIDWINPEMMDYTEVRVSLPRFKLEEDYDLKPLLSSMGMPDAFDSGKADLSGISAGRELVLSEVVHKSFVEVNEEGTEAAAATAAVIMMRCAMIIPEFTADHPFLFFIRHNKTSSILFCGRFCSP</sequence>
<evidence type="ECO:0000256" key="10">
    <source>
        <dbReference type="ARBA" id="ARBA00073281"/>
    </source>
</evidence>
<dbReference type="SUPFAM" id="SSF56574">
    <property type="entry name" value="Serpins"/>
    <property type="match status" value="1"/>
</dbReference>
<feature type="domain" description="Serpin" evidence="12">
    <location>
        <begin position="13"/>
        <end position="379"/>
    </location>
</feature>
<dbReference type="InterPro" id="IPR000215">
    <property type="entry name" value="Serpin_fam"/>
</dbReference>